<reference evidence="2" key="1">
    <citation type="submission" date="2021-05" db="EMBL/GenBank/DDBJ databases">
        <authorList>
            <person name="Alioto T."/>
            <person name="Alioto T."/>
            <person name="Gomez Garrido J."/>
        </authorList>
    </citation>
    <scope>NUCLEOTIDE SEQUENCE</scope>
</reference>
<evidence type="ECO:0000256" key="1">
    <source>
        <dbReference type="SAM" id="Phobius"/>
    </source>
</evidence>
<keyword evidence="1" id="KW-0472">Membrane</keyword>
<sequence length="116" mass="13008">MCSQSHSSPVFLFGSTFSVEPNATILFSVSHMYSLDFCFEHRRSNDFIKLFFSLNIKFSSIFNDAALFSFNVRFGFFLFSVVSIFSAATSMVSLVSSVFLAGRSMSILSMLVVSMR</sequence>
<keyword evidence="1" id="KW-1133">Transmembrane helix</keyword>
<organism evidence="2">
    <name type="scientific">Cacopsylla melanoneura</name>
    <dbReference type="NCBI Taxonomy" id="428564"/>
    <lineage>
        <taxon>Eukaryota</taxon>
        <taxon>Metazoa</taxon>
        <taxon>Ecdysozoa</taxon>
        <taxon>Arthropoda</taxon>
        <taxon>Hexapoda</taxon>
        <taxon>Insecta</taxon>
        <taxon>Pterygota</taxon>
        <taxon>Neoptera</taxon>
        <taxon>Paraneoptera</taxon>
        <taxon>Hemiptera</taxon>
        <taxon>Sternorrhyncha</taxon>
        <taxon>Psylloidea</taxon>
        <taxon>Psyllidae</taxon>
        <taxon>Psyllinae</taxon>
        <taxon>Cacopsylla</taxon>
    </lineage>
</organism>
<proteinExistence type="predicted"/>
<feature type="transmembrane region" description="Helical" evidence="1">
    <location>
        <begin position="76"/>
        <end position="101"/>
    </location>
</feature>
<keyword evidence="1" id="KW-0812">Transmembrane</keyword>
<dbReference type="EMBL" id="HBUF01096898">
    <property type="protein sequence ID" value="CAG6637062.1"/>
    <property type="molecule type" value="Transcribed_RNA"/>
</dbReference>
<dbReference type="AlphaFoldDB" id="A0A8D8QTZ0"/>
<evidence type="ECO:0000313" key="2">
    <source>
        <dbReference type="EMBL" id="CAG6637062.1"/>
    </source>
</evidence>
<protein>
    <submittedName>
        <fullName evidence="2">Uncharacterized protein</fullName>
    </submittedName>
</protein>
<accession>A0A8D8QTZ0</accession>
<name>A0A8D8QTZ0_9HEMI</name>